<proteinExistence type="predicted"/>
<dbReference type="OrthoDB" id="5199007at2759"/>
<organism evidence="2 3">
    <name type="scientific">Thelonectria olida</name>
    <dbReference type="NCBI Taxonomy" id="1576542"/>
    <lineage>
        <taxon>Eukaryota</taxon>
        <taxon>Fungi</taxon>
        <taxon>Dikarya</taxon>
        <taxon>Ascomycota</taxon>
        <taxon>Pezizomycotina</taxon>
        <taxon>Sordariomycetes</taxon>
        <taxon>Hypocreomycetidae</taxon>
        <taxon>Hypocreales</taxon>
        <taxon>Nectriaceae</taxon>
        <taxon>Thelonectria</taxon>
    </lineage>
</organism>
<evidence type="ECO:0000256" key="1">
    <source>
        <dbReference type="SAM" id="MobiDB-lite"/>
    </source>
</evidence>
<name>A0A9P8WDV8_9HYPO</name>
<dbReference type="AlphaFoldDB" id="A0A9P8WDV8"/>
<protein>
    <submittedName>
        <fullName evidence="2">Uncharacterized protein</fullName>
    </submittedName>
</protein>
<evidence type="ECO:0000313" key="2">
    <source>
        <dbReference type="EMBL" id="KAH6896716.1"/>
    </source>
</evidence>
<keyword evidence="3" id="KW-1185">Reference proteome</keyword>
<feature type="region of interest" description="Disordered" evidence="1">
    <location>
        <begin position="186"/>
        <end position="213"/>
    </location>
</feature>
<dbReference type="Proteomes" id="UP000777438">
    <property type="component" value="Unassembled WGS sequence"/>
</dbReference>
<comment type="caution">
    <text evidence="2">The sequence shown here is derived from an EMBL/GenBank/DDBJ whole genome shotgun (WGS) entry which is preliminary data.</text>
</comment>
<sequence length="231" mass="25884">MAAIKDQSDINVTEIKIEEDIVSRAVSSAVDVFDIIDGQIHLHDDRCPLEVLTSTLQKITTAFGLEVDSELDLNSRKTLHRILQANFDTETQDFLEQEKTSEIFAQLSSTQKARILAQAIAETIIIFQRLAETHRTINYGLLNREAQLFAESDQRALMQESIDDSQVFVKCETKDDIAKAIKEAMEAEESAASPHPFASDDKVDFSFSPNAAHERPKNNGLPWGFTIMSIN</sequence>
<accession>A0A9P8WDV8</accession>
<dbReference type="EMBL" id="JAGPYM010000003">
    <property type="protein sequence ID" value="KAH6896716.1"/>
    <property type="molecule type" value="Genomic_DNA"/>
</dbReference>
<evidence type="ECO:0000313" key="3">
    <source>
        <dbReference type="Proteomes" id="UP000777438"/>
    </source>
</evidence>
<reference evidence="2 3" key="1">
    <citation type="journal article" date="2021" name="Nat. Commun.">
        <title>Genetic determinants of endophytism in the Arabidopsis root mycobiome.</title>
        <authorList>
            <person name="Mesny F."/>
            <person name="Miyauchi S."/>
            <person name="Thiergart T."/>
            <person name="Pickel B."/>
            <person name="Atanasova L."/>
            <person name="Karlsson M."/>
            <person name="Huettel B."/>
            <person name="Barry K.W."/>
            <person name="Haridas S."/>
            <person name="Chen C."/>
            <person name="Bauer D."/>
            <person name="Andreopoulos W."/>
            <person name="Pangilinan J."/>
            <person name="LaButti K."/>
            <person name="Riley R."/>
            <person name="Lipzen A."/>
            <person name="Clum A."/>
            <person name="Drula E."/>
            <person name="Henrissat B."/>
            <person name="Kohler A."/>
            <person name="Grigoriev I.V."/>
            <person name="Martin F.M."/>
            <person name="Hacquard S."/>
        </authorList>
    </citation>
    <scope>NUCLEOTIDE SEQUENCE [LARGE SCALE GENOMIC DNA]</scope>
    <source>
        <strain evidence="2 3">MPI-CAGE-CH-0241</strain>
    </source>
</reference>
<gene>
    <name evidence="2" type="ORF">B0T10DRAFT_556587</name>
</gene>